<sequence>MTLKSRMTVFKEVHYGFKRKKQKFQKKSFEVKTCVKQGDCLSPLLCNLAPEKAMKRVAEMETGL</sequence>
<dbReference type="EMBL" id="JARBHB010000011">
    <property type="protein sequence ID" value="KAJ8873035.1"/>
    <property type="molecule type" value="Genomic_DNA"/>
</dbReference>
<proteinExistence type="predicted"/>
<evidence type="ECO:0008006" key="3">
    <source>
        <dbReference type="Google" id="ProtNLM"/>
    </source>
</evidence>
<gene>
    <name evidence="1" type="ORF">PR048_026651</name>
</gene>
<keyword evidence="2" id="KW-1185">Reference proteome</keyword>
<protein>
    <recommendedName>
        <fullName evidence="3">Reverse transcriptase</fullName>
    </recommendedName>
</protein>
<reference evidence="1 2" key="1">
    <citation type="submission" date="2023-02" db="EMBL/GenBank/DDBJ databases">
        <title>LHISI_Scaffold_Assembly.</title>
        <authorList>
            <person name="Stuart O.P."/>
            <person name="Cleave R."/>
            <person name="Magrath M.J.L."/>
            <person name="Mikheyev A.S."/>
        </authorList>
    </citation>
    <scope>NUCLEOTIDE SEQUENCE [LARGE SCALE GENOMIC DNA]</scope>
    <source>
        <strain evidence="1">Daus_M_001</strain>
        <tissue evidence="1">Leg muscle</tissue>
    </source>
</reference>
<evidence type="ECO:0000313" key="2">
    <source>
        <dbReference type="Proteomes" id="UP001159363"/>
    </source>
</evidence>
<organism evidence="1 2">
    <name type="scientific">Dryococelus australis</name>
    <dbReference type="NCBI Taxonomy" id="614101"/>
    <lineage>
        <taxon>Eukaryota</taxon>
        <taxon>Metazoa</taxon>
        <taxon>Ecdysozoa</taxon>
        <taxon>Arthropoda</taxon>
        <taxon>Hexapoda</taxon>
        <taxon>Insecta</taxon>
        <taxon>Pterygota</taxon>
        <taxon>Neoptera</taxon>
        <taxon>Polyneoptera</taxon>
        <taxon>Phasmatodea</taxon>
        <taxon>Verophasmatodea</taxon>
        <taxon>Anareolatae</taxon>
        <taxon>Phasmatidae</taxon>
        <taxon>Eurycanthinae</taxon>
        <taxon>Dryococelus</taxon>
    </lineage>
</organism>
<name>A0ABQ9GLZ4_9NEOP</name>
<dbReference type="Proteomes" id="UP001159363">
    <property type="component" value="Chromosome 10"/>
</dbReference>
<comment type="caution">
    <text evidence="1">The sequence shown here is derived from an EMBL/GenBank/DDBJ whole genome shotgun (WGS) entry which is preliminary data.</text>
</comment>
<evidence type="ECO:0000313" key="1">
    <source>
        <dbReference type="EMBL" id="KAJ8873035.1"/>
    </source>
</evidence>
<accession>A0ABQ9GLZ4</accession>